<feature type="coiled-coil region" evidence="6">
    <location>
        <begin position="387"/>
        <end position="432"/>
    </location>
</feature>
<dbReference type="PANTHER" id="PTHR46630:SF1">
    <property type="entry name" value="TETRATRICOPEPTIDE REPEAT PROTEIN 29"/>
    <property type="match status" value="1"/>
</dbReference>
<evidence type="ECO:0000256" key="6">
    <source>
        <dbReference type="SAM" id="Coils"/>
    </source>
</evidence>
<reference evidence="8" key="1">
    <citation type="journal article" date="2021" name="PeerJ">
        <title>Extensive microbial diversity within the chicken gut microbiome revealed by metagenomics and culture.</title>
        <authorList>
            <person name="Gilroy R."/>
            <person name="Ravi A."/>
            <person name="Getino M."/>
            <person name="Pursley I."/>
            <person name="Horton D.L."/>
            <person name="Alikhan N.F."/>
            <person name="Baker D."/>
            <person name="Gharbi K."/>
            <person name="Hall N."/>
            <person name="Watson M."/>
            <person name="Adriaenssens E.M."/>
            <person name="Foster-Nyarko E."/>
            <person name="Jarju S."/>
            <person name="Secka A."/>
            <person name="Antonio M."/>
            <person name="Oren A."/>
            <person name="Chaudhuri R.R."/>
            <person name="La Ragione R."/>
            <person name="Hildebrand F."/>
            <person name="Pallen M.J."/>
        </authorList>
    </citation>
    <scope>NUCLEOTIDE SEQUENCE</scope>
    <source>
        <strain evidence="8">ChiGjej6B6-14162</strain>
    </source>
</reference>
<dbReference type="InterPro" id="IPR019734">
    <property type="entry name" value="TPR_rpt"/>
</dbReference>
<dbReference type="AlphaFoldDB" id="A0A9D2BFW3"/>
<dbReference type="GO" id="GO:0005737">
    <property type="term" value="C:cytoplasm"/>
    <property type="evidence" value="ECO:0007669"/>
    <property type="project" value="UniProtKB-SubCell"/>
</dbReference>
<keyword evidence="3" id="KW-0677">Repeat</keyword>
<name>A0A9D2BFW3_9BACT</name>
<keyword evidence="2" id="KW-0963">Cytoplasm</keyword>
<evidence type="ECO:0000313" key="8">
    <source>
        <dbReference type="EMBL" id="HIX73769.1"/>
    </source>
</evidence>
<protein>
    <submittedName>
        <fullName evidence="8">Tetratricopeptide repeat protein</fullName>
    </submittedName>
</protein>
<evidence type="ECO:0000313" key="9">
    <source>
        <dbReference type="Proteomes" id="UP000886740"/>
    </source>
</evidence>
<dbReference type="SUPFAM" id="SSF48452">
    <property type="entry name" value="TPR-like"/>
    <property type="match status" value="1"/>
</dbReference>
<accession>A0A9D2BFW3</accession>
<evidence type="ECO:0000256" key="2">
    <source>
        <dbReference type="ARBA" id="ARBA00022490"/>
    </source>
</evidence>
<gene>
    <name evidence="8" type="ORF">H9977_01775</name>
</gene>
<sequence length="580" mass="67861">MRQLLRLFIPLWLALCLLGCGKPKPSSYPPTMVEAARLSEHEAARALPLLEALADSLDRLDEEGRVYYDLLRLRVNDKLNVRATSDTLIRRITAFYEAYGDPDKLMLAYYYRGRVCADLNDALQALHFYRKAAEVSEGKRQPLLLSKIYSQMGEILEYQNMYEEAIPVYRKSYEYTLLSGDSVTLSMPIRDIAGVYREEGQKDSALVYYEWAAEIAERTNHRIYLGILEEMGNLYMEFGEYDKAFKVLTRSLADPFERDRTPTYYLLGKWYMLTGNLDSAFYYTKKSNTKEVFYKEIDVYRNLVTIERGRGHYREALDYWDEFLKCDDSIQIADNSEEILRMKSLYDYNLRERENQRLALANERKQAAIYRLFAITAILLLFLGGGLIHYLNRKRNWQRQTRKLEAEKRRIYRESEERIKDNLQKIAELEALSRDGARSASAGERNLIALSQDILSAENKHIELNLERRRVLEEQLITSAIYAKFHDGREPIDESDWMALRQELDRVYDLTNRLYALNPTLSEMELRICCLIKIRVKVTDMAILLHRSKQAVSNARNRLYSKLSGRPGNPTKLDDLIRDL</sequence>
<evidence type="ECO:0000256" key="3">
    <source>
        <dbReference type="ARBA" id="ARBA00022737"/>
    </source>
</evidence>
<dbReference type="Proteomes" id="UP000886740">
    <property type="component" value="Unassembled WGS sequence"/>
</dbReference>
<organism evidence="8 9">
    <name type="scientific">Candidatus Parabacteroides intestinipullorum</name>
    <dbReference type="NCBI Taxonomy" id="2838723"/>
    <lineage>
        <taxon>Bacteria</taxon>
        <taxon>Pseudomonadati</taxon>
        <taxon>Bacteroidota</taxon>
        <taxon>Bacteroidia</taxon>
        <taxon>Bacteroidales</taxon>
        <taxon>Tannerellaceae</taxon>
        <taxon>Parabacteroides</taxon>
    </lineage>
</organism>
<proteinExistence type="inferred from homology"/>
<dbReference type="SMART" id="SM00028">
    <property type="entry name" value="TPR"/>
    <property type="match status" value="4"/>
</dbReference>
<comment type="similarity">
    <text evidence="5">Belongs to the Rap family.</text>
</comment>
<comment type="subcellular location">
    <subcellularLocation>
        <location evidence="1">Cytoplasm</location>
    </subcellularLocation>
</comment>
<dbReference type="Pfam" id="PF13424">
    <property type="entry name" value="TPR_12"/>
    <property type="match status" value="1"/>
</dbReference>
<keyword evidence="7" id="KW-1133">Transmembrane helix</keyword>
<keyword evidence="7" id="KW-0812">Transmembrane</keyword>
<comment type="caution">
    <text evidence="8">The sequence shown here is derived from an EMBL/GenBank/DDBJ whole genome shotgun (WGS) entry which is preliminary data.</text>
</comment>
<feature type="transmembrane region" description="Helical" evidence="7">
    <location>
        <begin position="368"/>
        <end position="391"/>
    </location>
</feature>
<dbReference type="InterPro" id="IPR051476">
    <property type="entry name" value="Bac_ResReg_Asp_Phosphatase"/>
</dbReference>
<keyword evidence="6" id="KW-0175">Coiled coil</keyword>
<dbReference type="Gene3D" id="1.25.40.10">
    <property type="entry name" value="Tetratricopeptide repeat domain"/>
    <property type="match status" value="2"/>
</dbReference>
<dbReference type="EMBL" id="DXEL01000017">
    <property type="protein sequence ID" value="HIX73769.1"/>
    <property type="molecule type" value="Genomic_DNA"/>
</dbReference>
<evidence type="ECO:0000256" key="4">
    <source>
        <dbReference type="ARBA" id="ARBA00022803"/>
    </source>
</evidence>
<keyword evidence="4" id="KW-0802">TPR repeat</keyword>
<reference evidence="8" key="2">
    <citation type="submission" date="2021-04" db="EMBL/GenBank/DDBJ databases">
        <authorList>
            <person name="Gilroy R."/>
        </authorList>
    </citation>
    <scope>NUCLEOTIDE SEQUENCE</scope>
    <source>
        <strain evidence="8">ChiGjej6B6-14162</strain>
    </source>
</reference>
<evidence type="ECO:0000256" key="5">
    <source>
        <dbReference type="ARBA" id="ARBA00038253"/>
    </source>
</evidence>
<evidence type="ECO:0000256" key="7">
    <source>
        <dbReference type="SAM" id="Phobius"/>
    </source>
</evidence>
<dbReference type="InterPro" id="IPR011990">
    <property type="entry name" value="TPR-like_helical_dom_sf"/>
</dbReference>
<dbReference type="PANTHER" id="PTHR46630">
    <property type="entry name" value="TETRATRICOPEPTIDE REPEAT PROTEIN 29"/>
    <property type="match status" value="1"/>
</dbReference>
<evidence type="ECO:0000256" key="1">
    <source>
        <dbReference type="ARBA" id="ARBA00004496"/>
    </source>
</evidence>
<keyword evidence="7" id="KW-0472">Membrane</keyword>